<proteinExistence type="predicted"/>
<dbReference type="PANTHER" id="PTHR12083:SF9">
    <property type="entry name" value="BIFUNCTIONAL POLYNUCLEOTIDE PHOSPHATASE_KINASE"/>
    <property type="match status" value="1"/>
</dbReference>
<dbReference type="Gene3D" id="3.40.50.1000">
    <property type="entry name" value="HAD superfamily/HAD-like"/>
    <property type="match status" value="1"/>
</dbReference>
<dbReference type="KEGG" id="vpo:Kpol_1032p78"/>
<dbReference type="InterPro" id="IPR013954">
    <property type="entry name" value="PNK3P"/>
</dbReference>
<dbReference type="GO" id="GO:0046404">
    <property type="term" value="F:ATP-dependent polydeoxyribonucleotide 5'-hydroxyl-kinase activity"/>
    <property type="evidence" value="ECO:0007669"/>
    <property type="project" value="TreeGrafter"/>
</dbReference>
<dbReference type="PhylomeDB" id="A7TH29"/>
<dbReference type="Proteomes" id="UP000000267">
    <property type="component" value="Unassembled WGS sequence"/>
</dbReference>
<dbReference type="NCBIfam" id="TIGR01664">
    <property type="entry name" value="DNA-3'-Pase"/>
    <property type="match status" value="1"/>
</dbReference>
<dbReference type="GeneID" id="5546768"/>
<sequence length="251" mass="28273">MLSHKRHILPHVIKFTPKRPSFGKQQNLYGFDLDHTIIKPKGTNSRFSRNADDWEFISFNEGTKTIDKLIEIVKEDVDAQILIFSNQGGVISLPNTSKSCVKFVTKIENILKAIGTLPEGEMLLSKVWIYASTKKPASLFGSTKKGSQSKSVVDVKKNSKVSKPFGIKPATVANGVGSITPEVFDEMRKPRIGMFNEFMSEFKSEETDIIKYNWKYYCGDAGGRKNDFSDSDKVFAANLEVEFKLPEEIFI</sequence>
<keyword evidence="2" id="KW-1185">Reference proteome</keyword>
<dbReference type="InParanoid" id="A7TH29"/>
<organism evidence="2">
    <name type="scientific">Vanderwaltozyma polyspora (strain ATCC 22028 / DSM 70294 / BCRC 21397 / CBS 2163 / NBRC 10782 / NRRL Y-8283 / UCD 57-17)</name>
    <name type="common">Kluyveromyces polysporus</name>
    <dbReference type="NCBI Taxonomy" id="436907"/>
    <lineage>
        <taxon>Eukaryota</taxon>
        <taxon>Fungi</taxon>
        <taxon>Dikarya</taxon>
        <taxon>Ascomycota</taxon>
        <taxon>Saccharomycotina</taxon>
        <taxon>Saccharomycetes</taxon>
        <taxon>Saccharomycetales</taxon>
        <taxon>Saccharomycetaceae</taxon>
        <taxon>Vanderwaltozyma</taxon>
    </lineage>
</organism>
<dbReference type="STRING" id="436907.A7TH29"/>
<dbReference type="OrthoDB" id="19045at2759"/>
<evidence type="ECO:0000313" key="2">
    <source>
        <dbReference type="Proteomes" id="UP000000267"/>
    </source>
</evidence>
<dbReference type="HOGENOM" id="CLU_014938_0_0_1"/>
<evidence type="ECO:0000313" key="1">
    <source>
        <dbReference type="EMBL" id="EDO18481.1"/>
    </source>
</evidence>
<dbReference type="AlphaFoldDB" id="A7TH29"/>
<dbReference type="RefSeq" id="XP_001646339.1">
    <property type="nucleotide sequence ID" value="XM_001646289.1"/>
</dbReference>
<dbReference type="FunCoup" id="A7TH29">
    <property type="interactions" value="9"/>
</dbReference>
<dbReference type="Pfam" id="PF08645">
    <property type="entry name" value="PNK3P"/>
    <property type="match status" value="1"/>
</dbReference>
<dbReference type="GO" id="GO:0046403">
    <property type="term" value="F:polynucleotide 3'-phosphatase activity"/>
    <property type="evidence" value="ECO:0007669"/>
    <property type="project" value="EnsemblFungi"/>
</dbReference>
<dbReference type="GO" id="GO:0003690">
    <property type="term" value="F:double-stranded DNA binding"/>
    <property type="evidence" value="ECO:0007669"/>
    <property type="project" value="EnsemblFungi"/>
</dbReference>
<evidence type="ECO:0008006" key="3">
    <source>
        <dbReference type="Google" id="ProtNLM"/>
    </source>
</evidence>
<accession>A7TH29</accession>
<dbReference type="PANTHER" id="PTHR12083">
    <property type="entry name" value="BIFUNCTIONAL POLYNUCLEOTIDE PHOSPHATASE/KINASE"/>
    <property type="match status" value="1"/>
</dbReference>
<reference evidence="1 2" key="1">
    <citation type="journal article" date="2007" name="Proc. Natl. Acad. Sci. U.S.A.">
        <title>Independent sorting-out of thousands of duplicated gene pairs in two yeast species descended from a whole-genome duplication.</title>
        <authorList>
            <person name="Scannell D.R."/>
            <person name="Frank A.C."/>
            <person name="Conant G.C."/>
            <person name="Byrne K.P."/>
            <person name="Woolfit M."/>
            <person name="Wolfe K.H."/>
        </authorList>
    </citation>
    <scope>NUCLEOTIDE SEQUENCE [LARGE SCALE GENOMIC DNA]</scope>
    <source>
        <strain evidence="2">ATCC 22028 / DSM 70294 / BCRC 21397 / CBS 2163 / NBRC 10782 / NRRL Y-8283 / UCD 57-17</strain>
    </source>
</reference>
<protein>
    <recommendedName>
        <fullName evidence="3">DNA 3'-phosphatase</fullName>
    </recommendedName>
</protein>
<name>A7TH29_VANPO</name>
<dbReference type="InterPro" id="IPR006551">
    <property type="entry name" value="Polynucleotide_phosphatase"/>
</dbReference>
<dbReference type="InterPro" id="IPR023214">
    <property type="entry name" value="HAD_sf"/>
</dbReference>
<dbReference type="eggNOG" id="KOG2134">
    <property type="taxonomic scope" value="Eukaryota"/>
</dbReference>
<dbReference type="OMA" id="YYCGDAG"/>
<dbReference type="GO" id="GO:0006302">
    <property type="term" value="P:double-strand break repair"/>
    <property type="evidence" value="ECO:0007669"/>
    <property type="project" value="EnsemblFungi"/>
</dbReference>
<dbReference type="InterPro" id="IPR036412">
    <property type="entry name" value="HAD-like_sf"/>
</dbReference>
<dbReference type="SUPFAM" id="SSF56784">
    <property type="entry name" value="HAD-like"/>
    <property type="match status" value="1"/>
</dbReference>
<dbReference type="EMBL" id="DS480389">
    <property type="protein sequence ID" value="EDO18481.1"/>
    <property type="molecule type" value="Genomic_DNA"/>
</dbReference>
<gene>
    <name evidence="1" type="ORF">Kpol_1032p78</name>
</gene>